<dbReference type="Proteomes" id="UP000692954">
    <property type="component" value="Unassembled WGS sequence"/>
</dbReference>
<sequence length="324" mass="37326">MKITSKTFDIFGWIIQFMYECLKNEKKKDSLTQQELLDYDFVSGQVGKVILFWIQTVYFLDVNFLYKLETVLLIIGYYFFVAFMVLVEQKYVYDGYSYTFHRIITNRFMNLIVNGISILIFHQKQSLLITWENIKKKQIEFDDFVVAALVISTGFDIIQILFQLSTVTFSGMKEVDKTENFYSKGGCIQLCIGQFIGIVLLGGSILIILLDLRIIILEGSVGLEFLLSCIYYSCNDKGKEDAPKSKKILCFGYGFCIGAMGIISGPAILIILFFYALLRCTCCCYRFSCKCLICCWCAKVDQSLQYQFENLNTNEIQAIKKEKN</sequence>
<name>A0A8S1RF35_9CILI</name>
<accession>A0A8S1RF35</accession>
<proteinExistence type="predicted"/>
<feature type="transmembrane region" description="Helical" evidence="1">
    <location>
        <begin position="255"/>
        <end position="278"/>
    </location>
</feature>
<feature type="transmembrane region" description="Helical" evidence="1">
    <location>
        <begin position="108"/>
        <end position="124"/>
    </location>
</feature>
<comment type="caution">
    <text evidence="2">The sequence shown here is derived from an EMBL/GenBank/DDBJ whole genome shotgun (WGS) entry which is preliminary data.</text>
</comment>
<organism evidence="2 3">
    <name type="scientific">Paramecium sonneborni</name>
    <dbReference type="NCBI Taxonomy" id="65129"/>
    <lineage>
        <taxon>Eukaryota</taxon>
        <taxon>Sar</taxon>
        <taxon>Alveolata</taxon>
        <taxon>Ciliophora</taxon>
        <taxon>Intramacronucleata</taxon>
        <taxon>Oligohymenophorea</taxon>
        <taxon>Peniculida</taxon>
        <taxon>Parameciidae</taxon>
        <taxon>Paramecium</taxon>
    </lineage>
</organism>
<feature type="transmembrane region" description="Helical" evidence="1">
    <location>
        <begin position="64"/>
        <end position="87"/>
    </location>
</feature>
<evidence type="ECO:0000313" key="3">
    <source>
        <dbReference type="Proteomes" id="UP000692954"/>
    </source>
</evidence>
<protein>
    <recommendedName>
        <fullName evidence="4">Transmembrane protein</fullName>
    </recommendedName>
</protein>
<keyword evidence="1" id="KW-0812">Transmembrane</keyword>
<feature type="transmembrane region" description="Helical" evidence="1">
    <location>
        <begin position="214"/>
        <end position="234"/>
    </location>
</feature>
<gene>
    <name evidence="2" type="ORF">PSON_ATCC_30995.1.T1710095</name>
</gene>
<evidence type="ECO:0008006" key="4">
    <source>
        <dbReference type="Google" id="ProtNLM"/>
    </source>
</evidence>
<keyword evidence="1" id="KW-1133">Transmembrane helix</keyword>
<keyword evidence="1" id="KW-0472">Membrane</keyword>
<evidence type="ECO:0000313" key="2">
    <source>
        <dbReference type="EMBL" id="CAD8126916.1"/>
    </source>
</evidence>
<feature type="transmembrane region" description="Helical" evidence="1">
    <location>
        <begin position="185"/>
        <end position="208"/>
    </location>
</feature>
<dbReference type="EMBL" id="CAJJDN010000171">
    <property type="protein sequence ID" value="CAD8126916.1"/>
    <property type="molecule type" value="Genomic_DNA"/>
</dbReference>
<reference evidence="2" key="1">
    <citation type="submission" date="2021-01" db="EMBL/GenBank/DDBJ databases">
        <authorList>
            <consortium name="Genoscope - CEA"/>
            <person name="William W."/>
        </authorList>
    </citation>
    <scope>NUCLEOTIDE SEQUENCE</scope>
</reference>
<feature type="transmembrane region" description="Helical" evidence="1">
    <location>
        <begin position="144"/>
        <end position="164"/>
    </location>
</feature>
<evidence type="ECO:0000256" key="1">
    <source>
        <dbReference type="SAM" id="Phobius"/>
    </source>
</evidence>
<dbReference type="AlphaFoldDB" id="A0A8S1RF35"/>
<keyword evidence="3" id="KW-1185">Reference proteome</keyword>
<dbReference type="OrthoDB" id="309021at2759"/>